<evidence type="ECO:0000256" key="1">
    <source>
        <dbReference type="SAM" id="SignalP"/>
    </source>
</evidence>
<feature type="chain" id="PRO_5039020764" evidence="1">
    <location>
        <begin position="19"/>
        <end position="226"/>
    </location>
</feature>
<organism evidence="2 3">
    <name type="scientific">Candidatus Merdivivens pullistercoris</name>
    <dbReference type="NCBI Taxonomy" id="2840873"/>
    <lineage>
        <taxon>Bacteria</taxon>
        <taxon>Pseudomonadati</taxon>
        <taxon>Bacteroidota</taxon>
        <taxon>Bacteroidia</taxon>
        <taxon>Bacteroidales</taxon>
        <taxon>Muribaculaceae</taxon>
        <taxon>Muribaculaceae incertae sedis</taxon>
        <taxon>Candidatus Merdivivens</taxon>
    </lineage>
</organism>
<proteinExistence type="predicted"/>
<sequence length="226" mass="26205">MKRYLIILITATAFLTFAPGVTESAAQNVENDSYMPYYVTGDGDTVYYGKLEAARVYAKLPRQKGSYWRKYYRDVENFGKTYPYALMAKEILMETDSTIFAEGYSRLKREKFIRGVEKELFAKFEKPLRGMTVNQGKMLMKLIDREVGITSYNIIKDYRGGIAAGFWQGVAKLFGSDLKRPYDPDGEDARIEELVEIWEAGEYEALYYSLFWKYPDFIPEPSSNQR</sequence>
<dbReference type="EMBL" id="JADIME010000033">
    <property type="protein sequence ID" value="MBO8464958.1"/>
    <property type="molecule type" value="Genomic_DNA"/>
</dbReference>
<gene>
    <name evidence="2" type="ORF">IAB93_03050</name>
</gene>
<dbReference type="AlphaFoldDB" id="A0A9D9N904"/>
<feature type="signal peptide" evidence="1">
    <location>
        <begin position="1"/>
        <end position="18"/>
    </location>
</feature>
<accession>A0A9D9N904</accession>
<evidence type="ECO:0000313" key="3">
    <source>
        <dbReference type="Proteomes" id="UP000823597"/>
    </source>
</evidence>
<dbReference type="Pfam" id="PF14127">
    <property type="entry name" value="DUF4294"/>
    <property type="match status" value="1"/>
</dbReference>
<comment type="caution">
    <text evidence="2">The sequence shown here is derived from an EMBL/GenBank/DDBJ whole genome shotgun (WGS) entry which is preliminary data.</text>
</comment>
<name>A0A9D9N904_9BACT</name>
<dbReference type="InterPro" id="IPR025636">
    <property type="entry name" value="DUF4294"/>
</dbReference>
<reference evidence="2" key="2">
    <citation type="journal article" date="2021" name="PeerJ">
        <title>Extensive microbial diversity within the chicken gut microbiome revealed by metagenomics and culture.</title>
        <authorList>
            <person name="Gilroy R."/>
            <person name="Ravi A."/>
            <person name="Getino M."/>
            <person name="Pursley I."/>
            <person name="Horton D.L."/>
            <person name="Alikhan N.F."/>
            <person name="Baker D."/>
            <person name="Gharbi K."/>
            <person name="Hall N."/>
            <person name="Watson M."/>
            <person name="Adriaenssens E.M."/>
            <person name="Foster-Nyarko E."/>
            <person name="Jarju S."/>
            <person name="Secka A."/>
            <person name="Antonio M."/>
            <person name="Oren A."/>
            <person name="Chaudhuri R.R."/>
            <person name="La Ragione R."/>
            <person name="Hildebrand F."/>
            <person name="Pallen M.J."/>
        </authorList>
    </citation>
    <scope>NUCLEOTIDE SEQUENCE</scope>
    <source>
        <strain evidence="2">10037</strain>
    </source>
</reference>
<keyword evidence="1" id="KW-0732">Signal</keyword>
<evidence type="ECO:0000313" key="2">
    <source>
        <dbReference type="EMBL" id="MBO8464958.1"/>
    </source>
</evidence>
<reference evidence="2" key="1">
    <citation type="submission" date="2020-10" db="EMBL/GenBank/DDBJ databases">
        <authorList>
            <person name="Gilroy R."/>
        </authorList>
    </citation>
    <scope>NUCLEOTIDE SEQUENCE</scope>
    <source>
        <strain evidence="2">10037</strain>
    </source>
</reference>
<protein>
    <submittedName>
        <fullName evidence="2">DUF4294 domain-containing protein</fullName>
    </submittedName>
</protein>
<dbReference type="Proteomes" id="UP000823597">
    <property type="component" value="Unassembled WGS sequence"/>
</dbReference>